<dbReference type="EMBL" id="JACTNF010000012">
    <property type="protein sequence ID" value="MBO1075499.1"/>
    <property type="molecule type" value="Genomic_DNA"/>
</dbReference>
<proteinExistence type="predicted"/>
<feature type="region of interest" description="Disordered" evidence="1">
    <location>
        <begin position="1"/>
        <end position="86"/>
    </location>
</feature>
<dbReference type="Pfam" id="PF07906">
    <property type="entry name" value="Toxin_15"/>
    <property type="match status" value="1"/>
</dbReference>
<name>A0ABS3KDF7_9PROT</name>
<evidence type="ECO:0000259" key="2">
    <source>
        <dbReference type="Pfam" id="PF07906"/>
    </source>
</evidence>
<dbReference type="Proteomes" id="UP001518990">
    <property type="component" value="Unassembled WGS sequence"/>
</dbReference>
<keyword evidence="4" id="KW-1185">Reference proteome</keyword>
<dbReference type="RefSeq" id="WP_207447764.1">
    <property type="nucleotide sequence ID" value="NZ_JACTNF010000012.1"/>
</dbReference>
<sequence>MIDLQPLATQPMEIPGTVDDAADPDDVTHRDAPPAHPADLQPGPSADHDTGPDHAPADGGQSAQPEGRGAARDNSDRHKWRSGWSPAEMVNLNGKAETTDGEAITCRTLAVSYLNLGAEEFLKNVASSTESIAKHFNGQSADGESTFDKDEKEFYQYMARSAHPLRKLMSEDRIGDYMCDLVHTMQKKGHLYTKILLTTGTHVMAVSVDISNAGGPIFITTYDPNITNDDNFIKVKTADVLLKKNLSSFFPDWANLTATDPNVGCKLINAISDVALECPDKKYLLEESDETIFARALSDGYPSLIQDIGGRWRTLDENDRNGKFADLAEREMLYEALVHNQAEAVAACAKILAELEVPRTTVDRLMNRSSSGLSFAAQSGNSKVFVEYLKALKNLGFNDEEKITLLTAAHATPGNLLLKALDTADIAYVEVVKAIFNAWPESIKDGIETAFPKANRHAQNSSDPRFHIASAILDLAH</sequence>
<accession>A0ABS3KDF7</accession>
<reference evidence="3 4" key="1">
    <citation type="submission" date="2020-09" db="EMBL/GenBank/DDBJ databases">
        <title>Roseomonas.</title>
        <authorList>
            <person name="Zhu W."/>
        </authorList>
    </citation>
    <scope>NUCLEOTIDE SEQUENCE [LARGE SCALE GENOMIC DNA]</scope>
    <source>
        <strain evidence="3 4">1311</strain>
    </source>
</reference>
<evidence type="ECO:0000256" key="1">
    <source>
        <dbReference type="SAM" id="MobiDB-lite"/>
    </source>
</evidence>
<feature type="compositionally biased region" description="Basic and acidic residues" evidence="1">
    <location>
        <begin position="46"/>
        <end position="56"/>
    </location>
</feature>
<dbReference type="InterPro" id="IPR012927">
    <property type="entry name" value="Toxin_15_N"/>
</dbReference>
<feature type="domain" description="ShET2 enterotoxin N-terminal" evidence="2">
    <location>
        <begin position="89"/>
        <end position="251"/>
    </location>
</feature>
<evidence type="ECO:0000313" key="4">
    <source>
        <dbReference type="Proteomes" id="UP001518990"/>
    </source>
</evidence>
<comment type="caution">
    <text evidence="3">The sequence shown here is derived from an EMBL/GenBank/DDBJ whole genome shotgun (WGS) entry which is preliminary data.</text>
</comment>
<organism evidence="3 4">
    <name type="scientific">Roseomonas marmotae</name>
    <dbReference type="NCBI Taxonomy" id="2768161"/>
    <lineage>
        <taxon>Bacteria</taxon>
        <taxon>Pseudomonadati</taxon>
        <taxon>Pseudomonadota</taxon>
        <taxon>Alphaproteobacteria</taxon>
        <taxon>Acetobacterales</taxon>
        <taxon>Roseomonadaceae</taxon>
        <taxon>Roseomonas</taxon>
    </lineage>
</organism>
<evidence type="ECO:0000313" key="3">
    <source>
        <dbReference type="EMBL" id="MBO1075499.1"/>
    </source>
</evidence>
<protein>
    <submittedName>
        <fullName evidence="3">ShET2/EspL2 family type III secretion system effector toxin</fullName>
    </submittedName>
</protein>
<gene>
    <name evidence="3" type="ORF">IAI60_12870</name>
</gene>